<evidence type="ECO:0000313" key="1">
    <source>
        <dbReference type="EMBL" id="KAF9477410.1"/>
    </source>
</evidence>
<evidence type="ECO:0000313" key="2">
    <source>
        <dbReference type="Proteomes" id="UP000807469"/>
    </source>
</evidence>
<dbReference type="Proteomes" id="UP000807469">
    <property type="component" value="Unassembled WGS sequence"/>
</dbReference>
<dbReference type="EMBL" id="MU155262">
    <property type="protein sequence ID" value="KAF9477410.1"/>
    <property type="molecule type" value="Genomic_DNA"/>
</dbReference>
<dbReference type="AlphaFoldDB" id="A0A9P5Z0F9"/>
<sequence>MDATTTTDTMSTSSTPTTSALFCSPSADIEFISSSNNLFKLHSTYLTPQTSAGLAQLATGSLDISDPVRLTESSEVLELLFQFIEPPASDPNGVRSAAFLEEVDPTLFFSVAEAAEKYGVSSAVSACHARMETLLSDYPLEILNHSTLHAHPTLADKAAYEALSTPLSSAALKLTAPGLLAHYVTYYATWLHTVTKILALFVAPSANHLCPRSAVLYTECRLALEADDGGGPRAVDRIANIVPDAAIALDAMKVRCLGAVWGERKGDADAEAGRCACEV</sequence>
<dbReference type="OrthoDB" id="3184970at2759"/>
<reference evidence="1" key="1">
    <citation type="submission" date="2020-11" db="EMBL/GenBank/DDBJ databases">
        <authorList>
            <consortium name="DOE Joint Genome Institute"/>
            <person name="Ahrendt S."/>
            <person name="Riley R."/>
            <person name="Andreopoulos W."/>
            <person name="Labutti K."/>
            <person name="Pangilinan J."/>
            <person name="Ruiz-Duenas F.J."/>
            <person name="Barrasa J.M."/>
            <person name="Sanchez-Garcia M."/>
            <person name="Camarero S."/>
            <person name="Miyauchi S."/>
            <person name="Serrano A."/>
            <person name="Linde D."/>
            <person name="Babiker R."/>
            <person name="Drula E."/>
            <person name="Ayuso-Fernandez I."/>
            <person name="Pacheco R."/>
            <person name="Padilla G."/>
            <person name="Ferreira P."/>
            <person name="Barriuso J."/>
            <person name="Kellner H."/>
            <person name="Castanera R."/>
            <person name="Alfaro M."/>
            <person name="Ramirez L."/>
            <person name="Pisabarro A.G."/>
            <person name="Kuo A."/>
            <person name="Tritt A."/>
            <person name="Lipzen A."/>
            <person name="He G."/>
            <person name="Yan M."/>
            <person name="Ng V."/>
            <person name="Cullen D."/>
            <person name="Martin F."/>
            <person name="Rosso M.-N."/>
            <person name="Henrissat B."/>
            <person name="Hibbett D."/>
            <person name="Martinez A.T."/>
            <person name="Grigoriev I.V."/>
        </authorList>
    </citation>
    <scope>NUCLEOTIDE SEQUENCE</scope>
    <source>
        <strain evidence="1">CIRM-BRFM 674</strain>
    </source>
</reference>
<comment type="caution">
    <text evidence="1">The sequence shown here is derived from an EMBL/GenBank/DDBJ whole genome shotgun (WGS) entry which is preliminary data.</text>
</comment>
<keyword evidence="2" id="KW-1185">Reference proteome</keyword>
<protein>
    <recommendedName>
        <fullName evidence="3">BTB domain-containing protein</fullName>
    </recommendedName>
</protein>
<accession>A0A9P5Z0F9</accession>
<organism evidence="1 2">
    <name type="scientific">Pholiota conissans</name>
    <dbReference type="NCBI Taxonomy" id="109636"/>
    <lineage>
        <taxon>Eukaryota</taxon>
        <taxon>Fungi</taxon>
        <taxon>Dikarya</taxon>
        <taxon>Basidiomycota</taxon>
        <taxon>Agaricomycotina</taxon>
        <taxon>Agaricomycetes</taxon>
        <taxon>Agaricomycetidae</taxon>
        <taxon>Agaricales</taxon>
        <taxon>Agaricineae</taxon>
        <taxon>Strophariaceae</taxon>
        <taxon>Pholiota</taxon>
    </lineage>
</organism>
<name>A0A9P5Z0F9_9AGAR</name>
<evidence type="ECO:0008006" key="3">
    <source>
        <dbReference type="Google" id="ProtNLM"/>
    </source>
</evidence>
<proteinExistence type="predicted"/>
<gene>
    <name evidence="1" type="ORF">BDN70DRAFT_922640</name>
</gene>